<dbReference type="GO" id="GO:0005634">
    <property type="term" value="C:nucleus"/>
    <property type="evidence" value="ECO:0007669"/>
    <property type="project" value="TreeGrafter"/>
</dbReference>
<evidence type="ECO:0000256" key="1">
    <source>
        <dbReference type="SAM" id="MobiDB-lite"/>
    </source>
</evidence>
<reference evidence="3" key="1">
    <citation type="journal article" date="2021" name="Open Biol.">
        <title>Shared evolutionary footprints suggest mitochondrial oxidative damage underlies multiple complex I losses in fungi.</title>
        <authorList>
            <person name="Schikora-Tamarit M.A."/>
            <person name="Marcet-Houben M."/>
            <person name="Nosek J."/>
            <person name="Gabaldon T."/>
        </authorList>
    </citation>
    <scope>NUCLEOTIDE SEQUENCE</scope>
    <source>
        <strain evidence="3">CBS2887</strain>
    </source>
</reference>
<dbReference type="GO" id="GO:0008278">
    <property type="term" value="C:cohesin complex"/>
    <property type="evidence" value="ECO:0007669"/>
    <property type="project" value="TreeGrafter"/>
</dbReference>
<feature type="compositionally biased region" description="Basic residues" evidence="1">
    <location>
        <begin position="64"/>
        <end position="85"/>
    </location>
</feature>
<evidence type="ECO:0000313" key="3">
    <source>
        <dbReference type="EMBL" id="KAH3686136.1"/>
    </source>
</evidence>
<dbReference type="Proteomes" id="UP000774326">
    <property type="component" value="Unassembled WGS sequence"/>
</dbReference>
<name>A0A9P8TPR3_WICPI</name>
<feature type="compositionally biased region" description="Acidic residues" evidence="1">
    <location>
        <begin position="36"/>
        <end position="58"/>
    </location>
</feature>
<keyword evidence="4" id="KW-1185">Reference proteome</keyword>
<organism evidence="3 4">
    <name type="scientific">Wickerhamomyces pijperi</name>
    <name type="common">Yeast</name>
    <name type="synonym">Pichia pijperi</name>
    <dbReference type="NCBI Taxonomy" id="599730"/>
    <lineage>
        <taxon>Eukaryota</taxon>
        <taxon>Fungi</taxon>
        <taxon>Dikarya</taxon>
        <taxon>Ascomycota</taxon>
        <taxon>Saccharomycotina</taxon>
        <taxon>Saccharomycetes</taxon>
        <taxon>Phaffomycetales</taxon>
        <taxon>Wickerhamomycetaceae</taxon>
        <taxon>Wickerhamomyces</taxon>
    </lineage>
</organism>
<dbReference type="OrthoDB" id="498590at2759"/>
<feature type="non-terminal residue" evidence="3">
    <location>
        <position position="261"/>
    </location>
</feature>
<comment type="caution">
    <text evidence="3">The sequence shown here is derived from an EMBL/GenBank/DDBJ whole genome shotgun (WGS) entry which is preliminary data.</text>
</comment>
<proteinExistence type="predicted"/>
<dbReference type="GO" id="GO:0000785">
    <property type="term" value="C:chromatin"/>
    <property type="evidence" value="ECO:0007669"/>
    <property type="project" value="TreeGrafter"/>
</dbReference>
<evidence type="ECO:0000313" key="4">
    <source>
        <dbReference type="Proteomes" id="UP000774326"/>
    </source>
</evidence>
<evidence type="ECO:0000259" key="2">
    <source>
        <dbReference type="Pfam" id="PF08514"/>
    </source>
</evidence>
<dbReference type="GO" id="GO:0007062">
    <property type="term" value="P:sister chromatid cohesion"/>
    <property type="evidence" value="ECO:0007669"/>
    <property type="project" value="TreeGrafter"/>
</dbReference>
<dbReference type="InterPro" id="IPR039662">
    <property type="entry name" value="Cohesin_Scc3/SA"/>
</dbReference>
<dbReference type="PANTHER" id="PTHR11199:SF0">
    <property type="entry name" value="LD34181P-RELATED"/>
    <property type="match status" value="1"/>
</dbReference>
<sequence>MTESAPVRRSRRIVDLASSQPVAADGATQRSKYAEEETDDEDQDQDEDEAMSEDSEDDYMQKKPSSRKRAKATTKTTKKPRKKQQRQPVAKASDYAEQRQEFEDNYLFQALNDPEASILELATDWSEQYKNSKDIAKRDFLNLLLNACGCFTQIEEHDVANNDSASDTIGEIQTFFKRQGIHEFYLVSKKPEFKHLKKNYIEFVTQIVNICDEKGLLYENVKLGEDEDEEEEEEEQQEQQEDETNVIEDLLVWLSSLSVSS</sequence>
<dbReference type="AlphaFoldDB" id="A0A9P8TPR3"/>
<reference evidence="3" key="2">
    <citation type="submission" date="2021-01" db="EMBL/GenBank/DDBJ databases">
        <authorList>
            <person name="Schikora-Tamarit M.A."/>
        </authorList>
    </citation>
    <scope>NUCLEOTIDE SEQUENCE</scope>
    <source>
        <strain evidence="3">CBS2887</strain>
    </source>
</reference>
<feature type="compositionally biased region" description="Acidic residues" evidence="1">
    <location>
        <begin position="225"/>
        <end position="245"/>
    </location>
</feature>
<feature type="region of interest" description="Disordered" evidence="1">
    <location>
        <begin position="224"/>
        <end position="245"/>
    </location>
</feature>
<accession>A0A9P8TPR3</accession>
<dbReference type="Pfam" id="PF08514">
    <property type="entry name" value="STAG"/>
    <property type="match status" value="1"/>
</dbReference>
<dbReference type="InterPro" id="IPR013721">
    <property type="entry name" value="STAG"/>
</dbReference>
<gene>
    <name evidence="3" type="ORF">WICPIJ_002886</name>
</gene>
<dbReference type="PANTHER" id="PTHR11199">
    <property type="entry name" value="STROMAL ANTIGEN"/>
    <property type="match status" value="1"/>
</dbReference>
<feature type="domain" description="STAG" evidence="2">
    <location>
        <begin position="182"/>
        <end position="260"/>
    </location>
</feature>
<protein>
    <recommendedName>
        <fullName evidence="2">STAG domain-containing protein</fullName>
    </recommendedName>
</protein>
<dbReference type="GO" id="GO:0003682">
    <property type="term" value="F:chromatin binding"/>
    <property type="evidence" value="ECO:0007669"/>
    <property type="project" value="TreeGrafter"/>
</dbReference>
<feature type="region of interest" description="Disordered" evidence="1">
    <location>
        <begin position="1"/>
        <end position="96"/>
    </location>
</feature>
<dbReference type="EMBL" id="JAEUBG010001597">
    <property type="protein sequence ID" value="KAH3686136.1"/>
    <property type="molecule type" value="Genomic_DNA"/>
</dbReference>